<reference evidence="2" key="1">
    <citation type="submission" date="2014-09" db="EMBL/GenBank/DDBJ databases">
        <authorList>
            <person name="Magalhaes I.L.F."/>
            <person name="Oliveira U."/>
            <person name="Santos F.R."/>
            <person name="Vidigal T.H.D.A."/>
            <person name="Brescovit A.D."/>
            <person name="Santos A.J."/>
        </authorList>
    </citation>
    <scope>NUCLEOTIDE SEQUENCE</scope>
    <source>
        <tissue evidence="2">Shoot tissue taken approximately 20 cm above the soil surface</tissue>
    </source>
</reference>
<accession>A0A0A9FLL5</accession>
<evidence type="ECO:0000313" key="2">
    <source>
        <dbReference type="EMBL" id="JAE11016.1"/>
    </source>
</evidence>
<sequence>MIGVRPVANSFGRVNHVEPVSLEELGCPRVDVVVNCSGVFRDLFINQMNLLDRAIKMVAELDEPAEMNYVRKHAQEQAEELDVSVREAATRVFSNASGSYSSNVNLAVENASWTDEKQLQDMY</sequence>
<reference evidence="2" key="2">
    <citation type="journal article" date="2015" name="Data Brief">
        <title>Shoot transcriptome of the giant reed, Arundo donax.</title>
        <authorList>
            <person name="Barrero R.A."/>
            <person name="Guerrero F.D."/>
            <person name="Moolhuijzen P."/>
            <person name="Goolsby J.A."/>
            <person name="Tidwell J."/>
            <person name="Bellgard S.E."/>
            <person name="Bellgard M.I."/>
        </authorList>
    </citation>
    <scope>NUCLEOTIDE SEQUENCE</scope>
    <source>
        <tissue evidence="2">Shoot tissue taken approximately 20 cm above the soil surface</tissue>
    </source>
</reference>
<feature type="domain" description="CobN/magnesium chelatase" evidence="1">
    <location>
        <begin position="1"/>
        <end position="123"/>
    </location>
</feature>
<dbReference type="EMBL" id="GBRH01186880">
    <property type="protein sequence ID" value="JAE11016.1"/>
    <property type="molecule type" value="Transcribed_RNA"/>
</dbReference>
<dbReference type="AlphaFoldDB" id="A0A0A9FLL5"/>
<dbReference type="PANTHER" id="PTHR44119:SF1">
    <property type="entry name" value="MAGNESIUM-CHELATASE SUBUNIT CHLH, CHLOROPLASTIC"/>
    <property type="match status" value="1"/>
</dbReference>
<dbReference type="PANTHER" id="PTHR44119">
    <property type="entry name" value="MAGNESIUM-CHELATASE SUBUNIT CHLH, CHLOROPLASTIC"/>
    <property type="match status" value="1"/>
</dbReference>
<dbReference type="GO" id="GO:0009507">
    <property type="term" value="C:chloroplast"/>
    <property type="evidence" value="ECO:0007669"/>
    <property type="project" value="TreeGrafter"/>
</dbReference>
<protein>
    <recommendedName>
        <fullName evidence="1">CobN/magnesium chelatase domain-containing protein</fullName>
    </recommendedName>
</protein>
<organism evidence="2">
    <name type="scientific">Arundo donax</name>
    <name type="common">Giant reed</name>
    <name type="synonym">Donax arundinaceus</name>
    <dbReference type="NCBI Taxonomy" id="35708"/>
    <lineage>
        <taxon>Eukaryota</taxon>
        <taxon>Viridiplantae</taxon>
        <taxon>Streptophyta</taxon>
        <taxon>Embryophyta</taxon>
        <taxon>Tracheophyta</taxon>
        <taxon>Spermatophyta</taxon>
        <taxon>Magnoliopsida</taxon>
        <taxon>Liliopsida</taxon>
        <taxon>Poales</taxon>
        <taxon>Poaceae</taxon>
        <taxon>PACMAD clade</taxon>
        <taxon>Arundinoideae</taxon>
        <taxon>Arundineae</taxon>
        <taxon>Arundo</taxon>
    </lineage>
</organism>
<proteinExistence type="predicted"/>
<dbReference type="Pfam" id="PF02514">
    <property type="entry name" value="CobN-Mg_chel"/>
    <property type="match status" value="1"/>
</dbReference>
<name>A0A0A9FLL5_ARUDO</name>
<evidence type="ECO:0000259" key="1">
    <source>
        <dbReference type="Pfam" id="PF02514"/>
    </source>
</evidence>
<dbReference type="InterPro" id="IPR003672">
    <property type="entry name" value="CobN/Mg_chltase"/>
</dbReference>